<evidence type="ECO:0000313" key="2">
    <source>
        <dbReference type="Proteomes" id="UP000034034"/>
    </source>
</evidence>
<dbReference type="PATRIC" id="fig|408015.6.peg.199"/>
<dbReference type="AlphaFoldDB" id="A0A0F7CMQ4"/>
<dbReference type="Proteomes" id="UP000034034">
    <property type="component" value="Chromosome"/>
</dbReference>
<dbReference type="EMBL" id="CP009922">
    <property type="protein sequence ID" value="AKG41566.1"/>
    <property type="molecule type" value="Genomic_DNA"/>
</dbReference>
<organism evidence="1 2">
    <name type="scientific">Streptomyces xiamenensis</name>
    <dbReference type="NCBI Taxonomy" id="408015"/>
    <lineage>
        <taxon>Bacteria</taxon>
        <taxon>Bacillati</taxon>
        <taxon>Actinomycetota</taxon>
        <taxon>Actinomycetes</taxon>
        <taxon>Kitasatosporales</taxon>
        <taxon>Streptomycetaceae</taxon>
        <taxon>Streptomyces</taxon>
    </lineage>
</organism>
<name>A0A0F7CMQ4_9ACTN</name>
<dbReference type="KEGG" id="sxi:SXIM_01820"/>
<reference evidence="1" key="1">
    <citation type="submission" date="2019-08" db="EMBL/GenBank/DDBJ databases">
        <title>Complete genome sequence of a mangrove-derived Streptomyces xiamenensis.</title>
        <authorList>
            <person name="Xu J."/>
        </authorList>
    </citation>
    <scope>NUCLEOTIDE SEQUENCE</scope>
    <source>
        <strain evidence="1">318</strain>
    </source>
</reference>
<dbReference type="HOGENOM" id="CLU_2921043_0_0_11"/>
<keyword evidence="2" id="KW-1185">Reference proteome</keyword>
<sequence>MLPHSPPKENTVPLPEKHRPIWATYREHQTAPPEDTKRRAELLARAEDLAEDIDPTNPDRS</sequence>
<evidence type="ECO:0000313" key="1">
    <source>
        <dbReference type="EMBL" id="AKG41566.1"/>
    </source>
</evidence>
<protein>
    <submittedName>
        <fullName evidence="1">Uncharacterized protein</fullName>
    </submittedName>
</protein>
<proteinExistence type="predicted"/>
<accession>A0A0F7CMQ4</accession>
<gene>
    <name evidence="1" type="ORF">SXIM_01820</name>
</gene>